<reference evidence="4 5" key="1">
    <citation type="submission" date="2020-08" db="EMBL/GenBank/DDBJ databases">
        <title>Genome public.</title>
        <authorList>
            <person name="Liu C."/>
            <person name="Sun Q."/>
        </authorList>
    </citation>
    <scope>NUCLEOTIDE SEQUENCE [LARGE SCALE GENOMIC DNA]</scope>
    <source>
        <strain evidence="4 5">NSJ-43</strain>
    </source>
</reference>
<evidence type="ECO:0000313" key="4">
    <source>
        <dbReference type="EMBL" id="MBC5680126.1"/>
    </source>
</evidence>
<dbReference type="PROSITE" id="PS00448">
    <property type="entry name" value="CLOS_CELLULOSOME_RPT"/>
    <property type="match status" value="1"/>
</dbReference>
<accession>A0ABR7FY76</accession>
<evidence type="ECO:0000256" key="1">
    <source>
        <dbReference type="SAM" id="MobiDB-lite"/>
    </source>
</evidence>
<feature type="domain" description="Dockerin" evidence="2">
    <location>
        <begin position="630"/>
        <end position="697"/>
    </location>
</feature>
<dbReference type="InterPro" id="IPR016134">
    <property type="entry name" value="Dockerin_dom"/>
</dbReference>
<dbReference type="EMBL" id="JACOPD010000002">
    <property type="protein sequence ID" value="MBC5680126.1"/>
    <property type="molecule type" value="Genomic_DNA"/>
</dbReference>
<dbReference type="RefSeq" id="WP_186836257.1">
    <property type="nucleotide sequence ID" value="NZ_JACOPD010000002.1"/>
</dbReference>
<dbReference type="CDD" id="cd14256">
    <property type="entry name" value="Dockerin_I"/>
    <property type="match status" value="1"/>
</dbReference>
<dbReference type="InterPro" id="IPR025883">
    <property type="entry name" value="Cadherin-like_domain"/>
</dbReference>
<evidence type="ECO:0000259" key="3">
    <source>
        <dbReference type="PROSITE" id="PS51781"/>
    </source>
</evidence>
<dbReference type="PROSITE" id="PS00018">
    <property type="entry name" value="EF_HAND_1"/>
    <property type="match status" value="2"/>
</dbReference>
<sequence length="697" mass="77412">MNKDKKILFSWKRIIAVFMLFTMLAASIAGVSQYFGPVAVRAENAVATGHVNSGVSGLRVRTQPDTQTGQIITVVDDSFTFDIYETVYTSDTYYWYKIGFDYNGSYTYGYISGEYTSKDNSYSEDMDFESYLNEQGFPDSYKDGLRQLHADYPKWVFVADHVGKDWNEVIDNENVIGRSLIYGSAKSSWKSVESGCYNWNSGEWTEMDSGGWVQASRELIEYTMDPRNFLSNPYIFMFESLAYDSSLQNESGVEQIISGTFMENSSHDLSFEGNDYTYASGLMLAGRQSGVSPYHLATRILQEQGNTGYGSCISGNVAGYRGYYNYYNQGAVKSGNISAVVNGMIYASRSDSDSLRPWNTRMKSIVGGAKMIGSSYINRGQSTIYYEKFDVVSSSPYWHQYMTNVMAPRSESQKAANAYSDSTKYNTGLVFTIPVYDNMPQETCTAPDGDGDPGNLLSDMYVDGHSITPSFKKYTQDYSLIVDNNVDRININASAISGSSWVDGAGEHRLNVGENNIEVTVHAENGSDRTYYLTVVRKEPSENPNPPSPDPAPENPSFDTGYNLDSDNMYISGVKAGDNAGTVLGNVRTQNATAYICNRNGDRKGDGDIIATGDHLVINDNSGNEYASYTFIVYGDINGDGEIDLIDIVKIKRHILELSQLKGEFLRAADINRDGEIDLIDIVAVKRHILGMKEITQ</sequence>
<gene>
    <name evidence="4" type="ORF">H8S01_04010</name>
</gene>
<comment type="caution">
    <text evidence="4">The sequence shown here is derived from an EMBL/GenBank/DDBJ whole genome shotgun (WGS) entry which is preliminary data.</text>
</comment>
<evidence type="ECO:0000259" key="2">
    <source>
        <dbReference type="PROSITE" id="PS51766"/>
    </source>
</evidence>
<dbReference type="PROSITE" id="PS51781">
    <property type="entry name" value="SH3B"/>
    <property type="match status" value="1"/>
</dbReference>
<evidence type="ECO:0000313" key="5">
    <source>
        <dbReference type="Proteomes" id="UP000628463"/>
    </source>
</evidence>
<feature type="domain" description="SH3b" evidence="3">
    <location>
        <begin position="46"/>
        <end position="120"/>
    </location>
</feature>
<organism evidence="4 5">
    <name type="scientific">Lachnospira hominis</name>
    <name type="common">ex Liu et al. 2021</name>
    <dbReference type="NCBI Taxonomy" id="2763051"/>
    <lineage>
        <taxon>Bacteria</taxon>
        <taxon>Bacillati</taxon>
        <taxon>Bacillota</taxon>
        <taxon>Clostridia</taxon>
        <taxon>Lachnospirales</taxon>
        <taxon>Lachnospiraceae</taxon>
        <taxon>Lachnospira</taxon>
    </lineage>
</organism>
<protein>
    <submittedName>
        <fullName evidence="4">Cadherin-like beta sandwich domain-containing protein</fullName>
    </submittedName>
</protein>
<keyword evidence="5" id="KW-1185">Reference proteome</keyword>
<dbReference type="Gene3D" id="1.10.1330.10">
    <property type="entry name" value="Dockerin domain"/>
    <property type="match status" value="1"/>
</dbReference>
<dbReference type="InterPro" id="IPR003646">
    <property type="entry name" value="SH3-like_bac-type"/>
</dbReference>
<feature type="region of interest" description="Disordered" evidence="1">
    <location>
        <begin position="538"/>
        <end position="562"/>
    </location>
</feature>
<dbReference type="Pfam" id="PF00404">
    <property type="entry name" value="Dockerin_1"/>
    <property type="match status" value="1"/>
</dbReference>
<dbReference type="PROSITE" id="PS51766">
    <property type="entry name" value="DOCKERIN"/>
    <property type="match status" value="1"/>
</dbReference>
<proteinExistence type="predicted"/>
<dbReference type="Proteomes" id="UP000628463">
    <property type="component" value="Unassembled WGS sequence"/>
</dbReference>
<dbReference type="InterPro" id="IPR002105">
    <property type="entry name" value="Dockerin_1_rpt"/>
</dbReference>
<dbReference type="InterPro" id="IPR018247">
    <property type="entry name" value="EF_Hand_1_Ca_BS"/>
</dbReference>
<feature type="compositionally biased region" description="Pro residues" evidence="1">
    <location>
        <begin position="543"/>
        <end position="554"/>
    </location>
</feature>
<name>A0ABR7FY76_9FIRM</name>
<dbReference type="Pfam" id="PF12733">
    <property type="entry name" value="Cadherin-like"/>
    <property type="match status" value="1"/>
</dbReference>
<dbReference type="SUPFAM" id="SSF63446">
    <property type="entry name" value="Type I dockerin domain"/>
    <property type="match status" value="1"/>
</dbReference>
<dbReference type="InterPro" id="IPR036439">
    <property type="entry name" value="Dockerin_dom_sf"/>
</dbReference>